<evidence type="ECO:0000313" key="2">
    <source>
        <dbReference type="Proteomes" id="UP000005801"/>
    </source>
</evidence>
<protein>
    <recommendedName>
        <fullName evidence="3">Lipoprotein</fullName>
    </recommendedName>
</protein>
<sequence>MRSKIERLGLSLAVLAVTLTGCERDLEATAEIVGYGPSSVTIELHAPEGSVVPYAGMLGASDDAMVRARTDASGVARFEQSLEGYYPETRALNLHVARSSTLTNASAFIELTLDYEAGVIQQLPEDGAAVLSDQTGTLDTNGDVEVTVATTTGDRVAVAGASIEVDAHGIGSGSVNLLSALAALRGDPSEVEAELLAFDGDAQVYAGTSTFELSEDGLDPFLQRWLEDPPTAQVEASPGILWRPFRPEHTSPKGLAAAASDATSKGRPRARAFITVGDPPRWTTRWVAREETQAVEVRRCYGPAIYGVTRTVTVHDVVRDAVVAERTFEYSRREAKRCKPAGVVVNTNRADIYVRAADEDVEAWLAGLLSEESP</sequence>
<dbReference type="PROSITE" id="PS51257">
    <property type="entry name" value="PROKAR_LIPOPROTEIN"/>
    <property type="match status" value="1"/>
</dbReference>
<dbReference type="RefSeq" id="WP_006971887.1">
    <property type="nucleotide sequence ID" value="NZ_ABCS01000024.1"/>
</dbReference>
<evidence type="ECO:0008006" key="3">
    <source>
        <dbReference type="Google" id="ProtNLM"/>
    </source>
</evidence>
<accession>A6G588</accession>
<dbReference type="EMBL" id="ABCS01000024">
    <property type="protein sequence ID" value="EDM79000.1"/>
    <property type="molecule type" value="Genomic_DNA"/>
</dbReference>
<name>A6G588_9BACT</name>
<dbReference type="STRING" id="391625.PPSIR1_07148"/>
<organism evidence="1 2">
    <name type="scientific">Plesiocystis pacifica SIR-1</name>
    <dbReference type="NCBI Taxonomy" id="391625"/>
    <lineage>
        <taxon>Bacteria</taxon>
        <taxon>Pseudomonadati</taxon>
        <taxon>Myxococcota</taxon>
        <taxon>Polyangia</taxon>
        <taxon>Nannocystales</taxon>
        <taxon>Nannocystaceae</taxon>
        <taxon>Plesiocystis</taxon>
    </lineage>
</organism>
<dbReference type="AlphaFoldDB" id="A6G588"/>
<proteinExistence type="predicted"/>
<dbReference type="Proteomes" id="UP000005801">
    <property type="component" value="Unassembled WGS sequence"/>
</dbReference>
<comment type="caution">
    <text evidence="1">The sequence shown here is derived from an EMBL/GenBank/DDBJ whole genome shotgun (WGS) entry which is preliminary data.</text>
</comment>
<keyword evidence="2" id="KW-1185">Reference proteome</keyword>
<reference evidence="1 2" key="1">
    <citation type="submission" date="2007-06" db="EMBL/GenBank/DDBJ databases">
        <authorList>
            <person name="Shimkets L."/>
            <person name="Ferriera S."/>
            <person name="Johnson J."/>
            <person name="Kravitz S."/>
            <person name="Beeson K."/>
            <person name="Sutton G."/>
            <person name="Rogers Y.-H."/>
            <person name="Friedman R."/>
            <person name="Frazier M."/>
            <person name="Venter J.C."/>
        </authorList>
    </citation>
    <scope>NUCLEOTIDE SEQUENCE [LARGE SCALE GENOMIC DNA]</scope>
    <source>
        <strain evidence="1 2">SIR-1</strain>
    </source>
</reference>
<gene>
    <name evidence="1" type="ORF">PPSIR1_07148</name>
</gene>
<evidence type="ECO:0000313" key="1">
    <source>
        <dbReference type="EMBL" id="EDM79000.1"/>
    </source>
</evidence>